<dbReference type="PROSITE" id="PS51029">
    <property type="entry name" value="MADF"/>
    <property type="match status" value="1"/>
</dbReference>
<dbReference type="OMA" id="NPCLWKA"/>
<organism evidence="3 4">
    <name type="scientific">Hermetia illucens</name>
    <name type="common">Black soldier fly</name>
    <dbReference type="NCBI Taxonomy" id="343691"/>
    <lineage>
        <taxon>Eukaryota</taxon>
        <taxon>Metazoa</taxon>
        <taxon>Ecdysozoa</taxon>
        <taxon>Arthropoda</taxon>
        <taxon>Hexapoda</taxon>
        <taxon>Insecta</taxon>
        <taxon>Pterygota</taxon>
        <taxon>Neoptera</taxon>
        <taxon>Endopterygota</taxon>
        <taxon>Diptera</taxon>
        <taxon>Brachycera</taxon>
        <taxon>Stratiomyomorpha</taxon>
        <taxon>Stratiomyidae</taxon>
        <taxon>Hermetiinae</taxon>
        <taxon>Hermetia</taxon>
    </lineage>
</organism>
<proteinExistence type="predicted"/>
<evidence type="ECO:0000256" key="1">
    <source>
        <dbReference type="SAM" id="MobiDB-lite"/>
    </source>
</evidence>
<dbReference type="FunCoup" id="A0A7R8UBN4">
    <property type="interactions" value="1"/>
</dbReference>
<dbReference type="Proteomes" id="UP000594454">
    <property type="component" value="Chromosome 1"/>
</dbReference>
<accession>A0A7R8UBN4</accession>
<dbReference type="PANTHER" id="PTHR21505">
    <property type="entry name" value="MADF DOMAIN-CONTAINING PROTEIN-RELATED"/>
    <property type="match status" value="1"/>
</dbReference>
<feature type="region of interest" description="Disordered" evidence="1">
    <location>
        <begin position="223"/>
        <end position="245"/>
    </location>
</feature>
<protein>
    <recommendedName>
        <fullName evidence="2">MADF domain-containing protein</fullName>
    </recommendedName>
</protein>
<reference evidence="3 4" key="1">
    <citation type="submission" date="2020-11" db="EMBL/GenBank/DDBJ databases">
        <authorList>
            <person name="Wallbank WR R."/>
            <person name="Pardo Diaz C."/>
            <person name="Kozak K."/>
            <person name="Martin S."/>
            <person name="Jiggins C."/>
            <person name="Moest M."/>
            <person name="Warren A I."/>
            <person name="Generalovic N T."/>
            <person name="Byers J.R.P. K."/>
            <person name="Montejo-Kovacevich G."/>
            <person name="Yen C E."/>
        </authorList>
    </citation>
    <scope>NUCLEOTIDE SEQUENCE [LARGE SCALE GENOMIC DNA]</scope>
</reference>
<keyword evidence="4" id="KW-1185">Reference proteome</keyword>
<name>A0A7R8UBN4_HERIL</name>
<dbReference type="Pfam" id="PF10545">
    <property type="entry name" value="MADF_DNA_bdg"/>
    <property type="match status" value="1"/>
</dbReference>
<dbReference type="SMART" id="SM00595">
    <property type="entry name" value="MADF"/>
    <property type="match status" value="1"/>
</dbReference>
<feature type="domain" description="MADF" evidence="2">
    <location>
        <begin position="8"/>
        <end position="106"/>
    </location>
</feature>
<dbReference type="InParanoid" id="A0A7R8UBN4"/>
<evidence type="ECO:0000259" key="2">
    <source>
        <dbReference type="PROSITE" id="PS51029"/>
    </source>
</evidence>
<evidence type="ECO:0000313" key="3">
    <source>
        <dbReference type="EMBL" id="CAD7077795.1"/>
    </source>
</evidence>
<sequence length="369" mass="42061">METDFIDDFIEEYRKQPCLWQASSADFKNRKKRQEAYHKLIEVANKHGEHYNIERTKQKINNLRCAFRHQLRKFTESKNKTSGKEDTYCPKRRYFESLMFLLNEERPDKAKVDIKVDAAEMPTKTVDYPLNAEAEESKDTPAEIVIRPQSQTIQGTTVQSVPTSKEEIVFETQPYPSTPKENRLHIEVQANDEVNFLWPRINRPAKPGENNIIHMAASEIVEQDARPSSACSQASSPSTRSENAPKKVKIDCSATDFEKLLNLACSKTSTTDTNEDNFSIFGKMVAYKLRSMDAQQCIIAEKLITDILLDGQMKMLTYPARNTIPYRQETGHAFVISGLNINGTTEQPSDRAQYSTQTIQYNAGNGSQI</sequence>
<dbReference type="AlphaFoldDB" id="A0A7R8UBN4"/>
<feature type="compositionally biased region" description="Low complexity" evidence="1">
    <location>
        <begin position="226"/>
        <end position="241"/>
    </location>
</feature>
<evidence type="ECO:0000313" key="4">
    <source>
        <dbReference type="Proteomes" id="UP000594454"/>
    </source>
</evidence>
<gene>
    <name evidence="3" type="ORF">HERILL_LOCUS1108</name>
</gene>
<dbReference type="EMBL" id="LR899009">
    <property type="protein sequence ID" value="CAD7077795.1"/>
    <property type="molecule type" value="Genomic_DNA"/>
</dbReference>
<dbReference type="PANTHER" id="PTHR21505:SF8">
    <property type="entry name" value="DPT-YFP REPRESSOR BY OVEREXPRESSION, ISOFORM D-RELATED"/>
    <property type="match status" value="1"/>
</dbReference>
<dbReference type="OrthoDB" id="7476629at2759"/>
<dbReference type="InterPro" id="IPR006578">
    <property type="entry name" value="MADF-dom"/>
</dbReference>